<comment type="caution">
    <text evidence="2">The sequence shown here is derived from an EMBL/GenBank/DDBJ whole genome shotgun (WGS) entry which is preliminary data.</text>
</comment>
<reference evidence="2 3" key="1">
    <citation type="submission" date="2019-06" db="EMBL/GenBank/DDBJ databases">
        <title>Genome Sequence of the Brown Rot Fungal Pathogen Monilinia laxa.</title>
        <authorList>
            <person name="De Miccolis Angelini R.M."/>
            <person name="Landi L."/>
            <person name="Abate D."/>
            <person name="Pollastro S."/>
            <person name="Romanazzi G."/>
            <person name="Faretra F."/>
        </authorList>
    </citation>
    <scope>NUCLEOTIDE SEQUENCE [LARGE SCALE GENOMIC DNA]</scope>
    <source>
        <strain evidence="2 3">Mlax316</strain>
    </source>
</reference>
<evidence type="ECO:0000313" key="3">
    <source>
        <dbReference type="Proteomes" id="UP000326757"/>
    </source>
</evidence>
<sequence>MDSDNQEHPEKGQHTRASKVKSKQDKTNCSGVKGEDQFHFHISHMWRVESLEGRKKERRERQKKKEIP</sequence>
<name>A0A5N6K6X8_MONLA</name>
<protein>
    <submittedName>
        <fullName evidence="2">Uncharacterized protein</fullName>
    </submittedName>
</protein>
<gene>
    <name evidence="2" type="ORF">EYC80_002061</name>
</gene>
<dbReference type="AlphaFoldDB" id="A0A5N6K6X8"/>
<feature type="compositionally biased region" description="Basic and acidic residues" evidence="1">
    <location>
        <begin position="46"/>
        <end position="68"/>
    </location>
</feature>
<evidence type="ECO:0000313" key="2">
    <source>
        <dbReference type="EMBL" id="KAB8298334.1"/>
    </source>
</evidence>
<accession>A0A5N6K6X8</accession>
<dbReference type="Proteomes" id="UP000326757">
    <property type="component" value="Unassembled WGS sequence"/>
</dbReference>
<organism evidence="2 3">
    <name type="scientific">Monilinia laxa</name>
    <name type="common">Brown rot fungus</name>
    <name type="synonym">Sclerotinia laxa</name>
    <dbReference type="NCBI Taxonomy" id="61186"/>
    <lineage>
        <taxon>Eukaryota</taxon>
        <taxon>Fungi</taxon>
        <taxon>Dikarya</taxon>
        <taxon>Ascomycota</taxon>
        <taxon>Pezizomycotina</taxon>
        <taxon>Leotiomycetes</taxon>
        <taxon>Helotiales</taxon>
        <taxon>Sclerotiniaceae</taxon>
        <taxon>Monilinia</taxon>
    </lineage>
</organism>
<dbReference type="EMBL" id="VIGI01000007">
    <property type="protein sequence ID" value="KAB8298334.1"/>
    <property type="molecule type" value="Genomic_DNA"/>
</dbReference>
<evidence type="ECO:0000256" key="1">
    <source>
        <dbReference type="SAM" id="MobiDB-lite"/>
    </source>
</evidence>
<keyword evidence="3" id="KW-1185">Reference proteome</keyword>
<feature type="compositionally biased region" description="Basic and acidic residues" evidence="1">
    <location>
        <begin position="1"/>
        <end position="13"/>
    </location>
</feature>
<proteinExistence type="predicted"/>
<feature type="region of interest" description="Disordered" evidence="1">
    <location>
        <begin position="1"/>
        <end position="68"/>
    </location>
</feature>